<gene>
    <name evidence="4" type="ORF">PR048_005280</name>
</gene>
<feature type="domain" description="HTH psq-type" evidence="3">
    <location>
        <begin position="1"/>
        <end position="56"/>
    </location>
</feature>
<keyword evidence="2" id="KW-0539">Nucleus</keyword>
<name>A0ABQ9I7R9_9NEOP</name>
<dbReference type="PROSITE" id="PS50960">
    <property type="entry name" value="HTH_PSQ"/>
    <property type="match status" value="1"/>
</dbReference>
<dbReference type="Proteomes" id="UP001159363">
    <property type="component" value="Chromosome 2"/>
</dbReference>
<reference evidence="4 5" key="1">
    <citation type="submission" date="2023-02" db="EMBL/GenBank/DDBJ databases">
        <title>LHISI_Scaffold_Assembly.</title>
        <authorList>
            <person name="Stuart O.P."/>
            <person name="Cleave R."/>
            <person name="Magrath M.J.L."/>
            <person name="Mikheyev A.S."/>
        </authorList>
    </citation>
    <scope>NUCLEOTIDE SEQUENCE [LARGE SCALE GENOMIC DNA]</scope>
    <source>
        <strain evidence="4">Daus_M_001</strain>
        <tissue evidence="4">Leg muscle</tissue>
    </source>
</reference>
<sequence>MATIGKRPHYHSYTEEAMVDAVNAVQNSNMGVREASRRFDVPKTSLQDRLKGRVAFPTISGEWDQILTCQVKKNTNLHSD</sequence>
<comment type="caution">
    <text evidence="4">The sequence shown here is derived from an EMBL/GenBank/DDBJ whole genome shotgun (WGS) entry which is preliminary data.</text>
</comment>
<proteinExistence type="predicted"/>
<evidence type="ECO:0000256" key="1">
    <source>
        <dbReference type="ARBA" id="ARBA00004123"/>
    </source>
</evidence>
<dbReference type="InterPro" id="IPR009057">
    <property type="entry name" value="Homeodomain-like_sf"/>
</dbReference>
<accession>A0ABQ9I7R9</accession>
<evidence type="ECO:0000313" key="4">
    <source>
        <dbReference type="EMBL" id="KAJ8892699.1"/>
    </source>
</evidence>
<dbReference type="Pfam" id="PF05225">
    <property type="entry name" value="HTH_psq"/>
    <property type="match status" value="1"/>
</dbReference>
<dbReference type="SUPFAM" id="SSF46689">
    <property type="entry name" value="Homeodomain-like"/>
    <property type="match status" value="1"/>
</dbReference>
<organism evidence="4 5">
    <name type="scientific">Dryococelus australis</name>
    <dbReference type="NCBI Taxonomy" id="614101"/>
    <lineage>
        <taxon>Eukaryota</taxon>
        <taxon>Metazoa</taxon>
        <taxon>Ecdysozoa</taxon>
        <taxon>Arthropoda</taxon>
        <taxon>Hexapoda</taxon>
        <taxon>Insecta</taxon>
        <taxon>Pterygota</taxon>
        <taxon>Neoptera</taxon>
        <taxon>Polyneoptera</taxon>
        <taxon>Phasmatodea</taxon>
        <taxon>Verophasmatodea</taxon>
        <taxon>Anareolatae</taxon>
        <taxon>Phasmatidae</taxon>
        <taxon>Eurycanthinae</taxon>
        <taxon>Dryococelus</taxon>
    </lineage>
</organism>
<keyword evidence="2" id="KW-0238">DNA-binding</keyword>
<evidence type="ECO:0000259" key="3">
    <source>
        <dbReference type="PROSITE" id="PS50960"/>
    </source>
</evidence>
<comment type="subcellular location">
    <subcellularLocation>
        <location evidence="1 2">Nucleus</location>
    </subcellularLocation>
</comment>
<dbReference type="InterPro" id="IPR007889">
    <property type="entry name" value="HTH_Psq"/>
</dbReference>
<feature type="DNA-binding region" description="H-T-H motif" evidence="2">
    <location>
        <begin position="32"/>
        <end position="52"/>
    </location>
</feature>
<dbReference type="Gene3D" id="1.10.10.60">
    <property type="entry name" value="Homeodomain-like"/>
    <property type="match status" value="1"/>
</dbReference>
<evidence type="ECO:0000313" key="5">
    <source>
        <dbReference type="Proteomes" id="UP001159363"/>
    </source>
</evidence>
<protein>
    <recommendedName>
        <fullName evidence="3">HTH psq-type domain-containing protein</fullName>
    </recommendedName>
</protein>
<dbReference type="EMBL" id="JARBHB010000002">
    <property type="protein sequence ID" value="KAJ8892699.1"/>
    <property type="molecule type" value="Genomic_DNA"/>
</dbReference>
<keyword evidence="5" id="KW-1185">Reference proteome</keyword>
<evidence type="ECO:0000256" key="2">
    <source>
        <dbReference type="PROSITE-ProRule" id="PRU00320"/>
    </source>
</evidence>